<evidence type="ECO:0000313" key="2">
    <source>
        <dbReference type="EMBL" id="QDV09291.1"/>
    </source>
</evidence>
<dbReference type="EMBL" id="CP036434">
    <property type="protein sequence ID" value="QDV09291.1"/>
    <property type="molecule type" value="Genomic_DNA"/>
</dbReference>
<dbReference type="OrthoDB" id="291134at2"/>
<evidence type="ECO:0000256" key="1">
    <source>
        <dbReference type="ARBA" id="ARBA00022729"/>
    </source>
</evidence>
<dbReference type="PANTHER" id="PTHR36220">
    <property type="entry name" value="UNNAMED PRODUCT"/>
    <property type="match status" value="1"/>
</dbReference>
<protein>
    <recommendedName>
        <fullName evidence="4">FG-GAP repeat protein</fullName>
    </recommendedName>
</protein>
<accession>A0A518EYX7</accession>
<dbReference type="Pfam" id="PF14312">
    <property type="entry name" value="FG-GAP_2"/>
    <property type="match status" value="2"/>
</dbReference>
<dbReference type="InterPro" id="IPR013517">
    <property type="entry name" value="FG-GAP"/>
</dbReference>
<dbReference type="AlphaFoldDB" id="A0A518EYX7"/>
<reference evidence="2 3" key="1">
    <citation type="submission" date="2019-02" db="EMBL/GenBank/DDBJ databases">
        <title>Deep-cultivation of Planctomycetes and their phenomic and genomic characterization uncovers novel biology.</title>
        <authorList>
            <person name="Wiegand S."/>
            <person name="Jogler M."/>
            <person name="Boedeker C."/>
            <person name="Pinto D."/>
            <person name="Vollmers J."/>
            <person name="Rivas-Marin E."/>
            <person name="Kohn T."/>
            <person name="Peeters S.H."/>
            <person name="Heuer A."/>
            <person name="Rast P."/>
            <person name="Oberbeckmann S."/>
            <person name="Bunk B."/>
            <person name="Jeske O."/>
            <person name="Meyerdierks A."/>
            <person name="Storesund J.E."/>
            <person name="Kallscheuer N."/>
            <person name="Luecker S."/>
            <person name="Lage O.M."/>
            <person name="Pohl T."/>
            <person name="Merkel B.J."/>
            <person name="Hornburger P."/>
            <person name="Mueller R.-W."/>
            <person name="Bruemmer F."/>
            <person name="Labrenz M."/>
            <person name="Spormann A.M."/>
            <person name="Op den Camp H."/>
            <person name="Overmann J."/>
            <person name="Amann R."/>
            <person name="Jetten M.S.M."/>
            <person name="Mascher T."/>
            <person name="Medema M.H."/>
            <person name="Devos D.P."/>
            <person name="Kaster A.-K."/>
            <person name="Ovreas L."/>
            <person name="Rohde M."/>
            <person name="Galperin M.Y."/>
            <person name="Jogler C."/>
        </authorList>
    </citation>
    <scope>NUCLEOTIDE SEQUENCE [LARGE SCALE GENOMIC DNA]</scope>
    <source>
        <strain evidence="2 3">Poly30</strain>
    </source>
</reference>
<proteinExistence type="predicted"/>
<dbReference type="Gene3D" id="2.130.10.130">
    <property type="entry name" value="Integrin alpha, N-terminal"/>
    <property type="match status" value="1"/>
</dbReference>
<keyword evidence="1" id="KW-0732">Signal</keyword>
<evidence type="ECO:0008006" key="4">
    <source>
        <dbReference type="Google" id="ProtNLM"/>
    </source>
</evidence>
<dbReference type="SUPFAM" id="SSF69318">
    <property type="entry name" value="Integrin alpha N-terminal domain"/>
    <property type="match status" value="1"/>
</dbReference>
<evidence type="ECO:0000313" key="3">
    <source>
        <dbReference type="Proteomes" id="UP000320390"/>
    </source>
</evidence>
<keyword evidence="3" id="KW-1185">Reference proteome</keyword>
<name>A0A518EYX7_9BACT</name>
<organism evidence="2 3">
    <name type="scientific">Saltatorellus ferox</name>
    <dbReference type="NCBI Taxonomy" id="2528018"/>
    <lineage>
        <taxon>Bacteria</taxon>
        <taxon>Pseudomonadati</taxon>
        <taxon>Planctomycetota</taxon>
        <taxon>Planctomycetia</taxon>
        <taxon>Planctomycetia incertae sedis</taxon>
        <taxon>Saltatorellus</taxon>
    </lineage>
</organism>
<sequence>MLIPSFALVCASLSPLQQTEIHTFDLPQSGYGVAMDLHGEWLAQVSVAAGHPPVRLLRRGPTGWNRTLGTYGAAFTGALDLGHASIALDPPFIMVGAGRSNNNDGGALFVRFDTDGSLIAEERFDYWLPDAQFGQFLDIGHDGTIAVGIPNADFAGDPLPGVGGISIGSIAAGTYAEHQLIRPGPAQMLLGGYGLGVSIELDGDTLAVGAHGLNYQGAVHMYERDGTGLFSLVQVIQPHAPFDLDRFGRDVAVEGDVMVIGEPRSGGAGSGRAYVFRRHPVARSWIRGETLRAANPLGTGNVGDRFGDDVALDDGLIAVGAHRHDQTGRVYLFRPSESGRYQPTESSYLTNSFGTAGFGTTLAMKDGFLAATASYGSPAAFALSVSPEVDFCEGTRNGAASAPHLDTWIDSTAHHAASALPRRGFVLSAVPAGTRYIVLGSLNSDALGTGVLFSTPGLCLRPPLIRMGFGRTGGTDELELMGANALFPIGDQILTTLGTIFCQAYCATPPGSAGLTGWTNGIELAID</sequence>
<dbReference type="InterPro" id="IPR028994">
    <property type="entry name" value="Integrin_alpha_N"/>
</dbReference>
<dbReference type="PANTHER" id="PTHR36220:SF1">
    <property type="entry name" value="GAMMA TUBULIN COMPLEX COMPONENT C-TERMINAL DOMAIN-CONTAINING PROTEIN"/>
    <property type="match status" value="1"/>
</dbReference>
<gene>
    <name evidence="2" type="ORF">Poly30_48490</name>
</gene>
<dbReference type="Proteomes" id="UP000320390">
    <property type="component" value="Chromosome"/>
</dbReference>